<dbReference type="GO" id="GO:0046872">
    <property type="term" value="F:metal ion binding"/>
    <property type="evidence" value="ECO:0007669"/>
    <property type="project" value="UniProtKB-KW"/>
</dbReference>
<evidence type="ECO:0000313" key="10">
    <source>
        <dbReference type="Proteomes" id="UP000078113"/>
    </source>
</evidence>
<feature type="domain" description="DDE Tnp4" evidence="8">
    <location>
        <begin position="196"/>
        <end position="284"/>
    </location>
</feature>
<dbReference type="GO" id="GO:0016787">
    <property type="term" value="F:hydrolase activity"/>
    <property type="evidence" value="ECO:0007669"/>
    <property type="project" value="UniProtKB-KW"/>
</dbReference>
<evidence type="ECO:0000256" key="3">
    <source>
        <dbReference type="ARBA" id="ARBA00006958"/>
    </source>
</evidence>
<dbReference type="Proteomes" id="UP000078113">
    <property type="component" value="Unassembled WGS sequence"/>
</dbReference>
<dbReference type="PANTHER" id="PTHR22930">
    <property type="match status" value="1"/>
</dbReference>
<evidence type="ECO:0000259" key="8">
    <source>
        <dbReference type="Pfam" id="PF13359"/>
    </source>
</evidence>
<sequence length="332" mass="38080">MPRYSERARLIKTLERYRNAIDLAVEDDDGWQDELDQAEELLGFVTSHRYLTRDRPAEDQRCRDSAARCRQLMDLNDDDFRRSFRATKDEFQRILGLIKDDNIFHTAKHRRQSPVLHQLLLVIWRLAHSGTGATLFHIAERFGVSEGTVVKWTDRVLCALIGIEKQFVWWPARGERQQLRTFLRDHHGLAGCVGFIDGTHINLANAPARRDAADFFNRHHRHSLNILAVVDFNLRFRFLHLGFPGSAHDQRVFNASALAQSPDTHFDANEFILSDSGYTPNAHLVSLFRRFRGLIQPALLSQTGGSRARFWGAEVEMAIVAGAADISATWRR</sequence>
<comment type="similarity">
    <text evidence="3">Belongs to the HARBI1 family.</text>
</comment>
<evidence type="ECO:0000256" key="2">
    <source>
        <dbReference type="ARBA" id="ARBA00004123"/>
    </source>
</evidence>
<dbReference type="InterPro" id="IPR027806">
    <property type="entry name" value="HARBI1_dom"/>
</dbReference>
<dbReference type="GO" id="GO:0005634">
    <property type="term" value="C:nucleus"/>
    <property type="evidence" value="ECO:0007669"/>
    <property type="project" value="UniProtKB-SubCell"/>
</dbReference>
<evidence type="ECO:0000313" key="9">
    <source>
        <dbReference type="EMBL" id="KAE8267663.1"/>
    </source>
</evidence>
<keyword evidence="5" id="KW-0479">Metal-binding</keyword>
<reference evidence="9" key="2">
    <citation type="journal article" date="2019" name="IMA Fungus">
        <title>Genome sequencing and comparison of five Tilletia species to identify candidate genes for the detection of regulated species infecting wheat.</title>
        <authorList>
            <person name="Nguyen H.D.T."/>
            <person name="Sultana T."/>
            <person name="Kesanakurti P."/>
            <person name="Hambleton S."/>
        </authorList>
    </citation>
    <scope>NUCLEOTIDE SEQUENCE</scope>
    <source>
        <strain evidence="9">DAOMC 236422</strain>
    </source>
</reference>
<keyword evidence="4" id="KW-0540">Nuclease</keyword>
<evidence type="ECO:0000256" key="5">
    <source>
        <dbReference type="ARBA" id="ARBA00022723"/>
    </source>
</evidence>
<dbReference type="PANTHER" id="PTHR22930:SF85">
    <property type="entry name" value="GH03217P-RELATED"/>
    <property type="match status" value="1"/>
</dbReference>
<name>A0A8X7T4T2_9BASI</name>
<organism evidence="9 10">
    <name type="scientific">Tilletia walkeri</name>
    <dbReference type="NCBI Taxonomy" id="117179"/>
    <lineage>
        <taxon>Eukaryota</taxon>
        <taxon>Fungi</taxon>
        <taxon>Dikarya</taxon>
        <taxon>Basidiomycota</taxon>
        <taxon>Ustilaginomycotina</taxon>
        <taxon>Exobasidiomycetes</taxon>
        <taxon>Tilletiales</taxon>
        <taxon>Tilletiaceae</taxon>
        <taxon>Tilletia</taxon>
    </lineage>
</organism>
<evidence type="ECO:0000256" key="1">
    <source>
        <dbReference type="ARBA" id="ARBA00001968"/>
    </source>
</evidence>
<reference evidence="9" key="1">
    <citation type="submission" date="2016-04" db="EMBL/GenBank/DDBJ databases">
        <authorList>
            <person name="Nguyen H.D."/>
            <person name="Samba Siva P."/>
            <person name="Cullis J."/>
            <person name="Levesque C.A."/>
            <person name="Hambleton S."/>
        </authorList>
    </citation>
    <scope>NUCLEOTIDE SEQUENCE</scope>
    <source>
        <strain evidence="9">DAOMC 236422</strain>
    </source>
</reference>
<dbReference type="GO" id="GO:0004518">
    <property type="term" value="F:nuclease activity"/>
    <property type="evidence" value="ECO:0007669"/>
    <property type="project" value="UniProtKB-KW"/>
</dbReference>
<dbReference type="InterPro" id="IPR045249">
    <property type="entry name" value="HARBI1-like"/>
</dbReference>
<accession>A0A8X7T4T2</accession>
<comment type="caution">
    <text evidence="9">The sequence shown here is derived from an EMBL/GenBank/DDBJ whole genome shotgun (WGS) entry which is preliminary data.</text>
</comment>
<proteinExistence type="inferred from homology"/>
<keyword evidence="6" id="KW-0378">Hydrolase</keyword>
<keyword evidence="7" id="KW-0539">Nucleus</keyword>
<comment type="cofactor">
    <cofactor evidence="1">
        <name>a divalent metal cation</name>
        <dbReference type="ChEBI" id="CHEBI:60240"/>
    </cofactor>
</comment>
<dbReference type="EMBL" id="LWDG02000207">
    <property type="protein sequence ID" value="KAE8267663.1"/>
    <property type="molecule type" value="Genomic_DNA"/>
</dbReference>
<keyword evidence="10" id="KW-1185">Reference proteome</keyword>
<evidence type="ECO:0000256" key="6">
    <source>
        <dbReference type="ARBA" id="ARBA00022801"/>
    </source>
</evidence>
<evidence type="ECO:0000256" key="4">
    <source>
        <dbReference type="ARBA" id="ARBA00022722"/>
    </source>
</evidence>
<protein>
    <recommendedName>
        <fullName evidence="8">DDE Tnp4 domain-containing protein</fullName>
    </recommendedName>
</protein>
<gene>
    <name evidence="9" type="ORF">A4X09_0g4681</name>
</gene>
<dbReference type="AlphaFoldDB" id="A0A8X7T4T2"/>
<comment type="subcellular location">
    <subcellularLocation>
        <location evidence="2">Nucleus</location>
    </subcellularLocation>
</comment>
<dbReference type="Pfam" id="PF13359">
    <property type="entry name" value="DDE_Tnp_4"/>
    <property type="match status" value="1"/>
</dbReference>
<evidence type="ECO:0000256" key="7">
    <source>
        <dbReference type="ARBA" id="ARBA00023242"/>
    </source>
</evidence>